<evidence type="ECO:0000313" key="8">
    <source>
        <dbReference type="Proteomes" id="UP000504607"/>
    </source>
</evidence>
<evidence type="ECO:0000313" key="9">
    <source>
        <dbReference type="RefSeq" id="XP_010912735.1"/>
    </source>
</evidence>
<dbReference type="SMART" id="SM00320">
    <property type="entry name" value="WD40"/>
    <property type="match status" value="12"/>
</dbReference>
<evidence type="ECO:0000256" key="4">
    <source>
        <dbReference type="ARBA" id="ARBA00023242"/>
    </source>
</evidence>
<feature type="repeat" description="WD" evidence="5">
    <location>
        <begin position="187"/>
        <end position="220"/>
    </location>
</feature>
<dbReference type="InterPro" id="IPR020472">
    <property type="entry name" value="WD40_PAC1"/>
</dbReference>
<name>A0A6I9QP32_ELAGV</name>
<proteinExistence type="predicted"/>
<dbReference type="Pfam" id="PF00400">
    <property type="entry name" value="WD40"/>
    <property type="match status" value="10"/>
</dbReference>
<protein>
    <submittedName>
        <fullName evidence="9">Transducin beta-like protein 3</fullName>
    </submittedName>
</protein>
<dbReference type="RefSeq" id="XP_010912735.1">
    <property type="nucleotide sequence ID" value="XM_010914433.3"/>
</dbReference>
<dbReference type="SUPFAM" id="SSF101898">
    <property type="entry name" value="NHL repeat"/>
    <property type="match status" value="1"/>
</dbReference>
<reference evidence="9" key="1">
    <citation type="submission" date="2025-08" db="UniProtKB">
        <authorList>
            <consortium name="RefSeq"/>
        </authorList>
    </citation>
    <scope>IDENTIFICATION</scope>
</reference>
<evidence type="ECO:0000256" key="6">
    <source>
        <dbReference type="SAM" id="MobiDB-lite"/>
    </source>
</evidence>
<dbReference type="Proteomes" id="UP000504607">
    <property type="component" value="Chromosome 2"/>
</dbReference>
<dbReference type="GO" id="GO:0030686">
    <property type="term" value="C:90S preribosome"/>
    <property type="evidence" value="ECO:0007669"/>
    <property type="project" value="TreeGrafter"/>
</dbReference>
<dbReference type="FunCoup" id="A0A6I9QP32">
    <property type="interactions" value="2155"/>
</dbReference>
<dbReference type="GeneID" id="105038586"/>
<dbReference type="AlphaFoldDB" id="A0A6I9QP32"/>
<dbReference type="Gene3D" id="2.130.10.10">
    <property type="entry name" value="YVTN repeat-like/Quinoprotein amine dehydrogenase"/>
    <property type="match status" value="4"/>
</dbReference>
<dbReference type="SUPFAM" id="SSF50998">
    <property type="entry name" value="Quinoprotein alcohol dehydrogenase-like"/>
    <property type="match status" value="1"/>
</dbReference>
<keyword evidence="8" id="KW-1185">Reference proteome</keyword>
<dbReference type="CDD" id="cd00200">
    <property type="entry name" value="WD40"/>
    <property type="match status" value="2"/>
</dbReference>
<dbReference type="InterPro" id="IPR001680">
    <property type="entry name" value="WD40_rpt"/>
</dbReference>
<evidence type="ECO:0000256" key="1">
    <source>
        <dbReference type="ARBA" id="ARBA00004604"/>
    </source>
</evidence>
<feature type="domain" description="U3 small nucleolar RNA-associated protein 13 C-terminal" evidence="7">
    <location>
        <begin position="674"/>
        <end position="807"/>
    </location>
</feature>
<accession>A0A6I9QP32</accession>
<sequence length="898" mass="98385">MATPSLVGLKRNYRCVSSLQQFYSGGAFAVSSDGSFLACACGEQIKVVDTADASVRATIEGDSEAVTALALSPDDRFLFSASHSRLIRVWDLSSLKCIRSWKGHDGPVMGIACHSSGGLIATAGADKRVCVWDVDGGFCTHFFKGHQGVVTSIAFHSDPNRLLLLSGSDDASIRVWNLESKKCVAVMEKHFSPVTSLALSEDGQTLLSAGRDKVVNIWDLHNYIFKITIPTYEMVETVSVIQLGTSLSACLGLSELPAGKRKASSSPIYFLTVGERGIVRVWNSEGAVCMYEQQSSDATLSSDEEDSRRGFTSAVILPSDQGLLCVTADQQFLFYSPIKSVEGEFELNLCKRLVGYNEEILDMRFLGGDEQYLAVATNLEQVRVYDVASMSCAYVLSGHTDIVVCLDTCISSSGRTLVVTGSKDNSVRVWDIESRHCIGIGRGHMGAVGAVAFSKKRKSFFVSGSCDRTIKVWSMEGVAEDADQEIVLKAKAVVAAHDKDINSLAVSPNDSLVCSGSEDHTACLWRLPDLVSVAVLKGHRRGIWSVEFSPVDQCVMTASGDRSIKIWAVSDGSCLKTFEGHTSSVLRASFLSRGTQFVSCGGDGLVKLWTIKSNECIATYDQHEGKVWALAVGRKTEMLATGGTDAIVNLWHDCTAADKQEAFHKEEVAILRGQELENAVSAADYIRAIQLAFELRRPHKLFELFSQLCRIRDTEDPIEKALSGLGKEELRVLLEYVREWNTKPKLCHVAQFVLFQIFSIFPPTEIMEIKGVSELLEGLIPYSQRHFGRIDRLVRSTFLLDYILTKMSVIDPETGTLPTKAESMLLSENDLKVEQGLPKINDQIDHTYESGHNDPILVSEIEEKVASKKRKSRKSKGGSLKKVKVASHEDGSVISVEA</sequence>
<feature type="repeat" description="WD" evidence="5">
    <location>
        <begin position="143"/>
        <end position="186"/>
    </location>
</feature>
<dbReference type="PROSITE" id="PS50294">
    <property type="entry name" value="WD_REPEATS_REGION"/>
    <property type="match status" value="10"/>
</dbReference>
<feature type="repeat" description="WD" evidence="5">
    <location>
        <begin position="59"/>
        <end position="100"/>
    </location>
</feature>
<feature type="repeat" description="WD" evidence="5">
    <location>
        <begin position="396"/>
        <end position="440"/>
    </location>
</feature>
<dbReference type="InterPro" id="IPR015943">
    <property type="entry name" value="WD40/YVTN_repeat-like_dom_sf"/>
</dbReference>
<dbReference type="GO" id="GO:0000472">
    <property type="term" value="P:endonucleolytic cleavage to generate mature 5'-end of SSU-rRNA from (SSU-rRNA, 5.8S rRNA, LSU-rRNA)"/>
    <property type="evidence" value="ECO:0007669"/>
    <property type="project" value="TreeGrafter"/>
</dbReference>
<dbReference type="InterPro" id="IPR011047">
    <property type="entry name" value="Quinoprotein_ADH-like_sf"/>
</dbReference>
<dbReference type="GO" id="GO:0032040">
    <property type="term" value="C:small-subunit processome"/>
    <property type="evidence" value="ECO:0007669"/>
    <property type="project" value="InterPro"/>
</dbReference>
<feature type="compositionally biased region" description="Basic residues" evidence="6">
    <location>
        <begin position="867"/>
        <end position="885"/>
    </location>
</feature>
<feature type="repeat" description="WD" evidence="5">
    <location>
        <begin position="101"/>
        <end position="135"/>
    </location>
</feature>
<dbReference type="InParanoid" id="A0A6I9QP32"/>
<dbReference type="OrthoDB" id="5414888at2759"/>
<dbReference type="InterPro" id="IPR019775">
    <property type="entry name" value="WD40_repeat_CS"/>
</dbReference>
<organism evidence="8 9">
    <name type="scientific">Elaeis guineensis var. tenera</name>
    <name type="common">Oil palm</name>
    <dbReference type="NCBI Taxonomy" id="51953"/>
    <lineage>
        <taxon>Eukaryota</taxon>
        <taxon>Viridiplantae</taxon>
        <taxon>Streptophyta</taxon>
        <taxon>Embryophyta</taxon>
        <taxon>Tracheophyta</taxon>
        <taxon>Spermatophyta</taxon>
        <taxon>Magnoliopsida</taxon>
        <taxon>Liliopsida</taxon>
        <taxon>Arecaceae</taxon>
        <taxon>Arecoideae</taxon>
        <taxon>Cocoseae</taxon>
        <taxon>Elaeidinae</taxon>
        <taxon>Elaeis</taxon>
    </lineage>
</organism>
<dbReference type="PRINTS" id="PR00320">
    <property type="entry name" value="GPROTEINBRPT"/>
</dbReference>
<evidence type="ECO:0000256" key="5">
    <source>
        <dbReference type="PROSITE-ProRule" id="PRU00221"/>
    </source>
</evidence>
<dbReference type="KEGG" id="egu:105038586"/>
<dbReference type="GO" id="GO:0034511">
    <property type="term" value="F:U3 snoRNA binding"/>
    <property type="evidence" value="ECO:0007669"/>
    <property type="project" value="TreeGrafter"/>
</dbReference>
<feature type="repeat" description="WD" evidence="5">
    <location>
        <begin position="536"/>
        <end position="577"/>
    </location>
</feature>
<feature type="repeat" description="WD" evidence="5">
    <location>
        <begin position="620"/>
        <end position="651"/>
    </location>
</feature>
<keyword evidence="2 5" id="KW-0853">WD repeat</keyword>
<dbReference type="Pfam" id="PF08625">
    <property type="entry name" value="Utp13"/>
    <property type="match status" value="1"/>
</dbReference>
<evidence type="ECO:0000259" key="7">
    <source>
        <dbReference type="Pfam" id="PF08625"/>
    </source>
</evidence>
<feature type="repeat" description="WD" evidence="5">
    <location>
        <begin position="578"/>
        <end position="619"/>
    </location>
</feature>
<dbReference type="PROSITE" id="PS50082">
    <property type="entry name" value="WD_REPEATS_2"/>
    <property type="match status" value="10"/>
</dbReference>
<dbReference type="FunFam" id="2.130.10.10:FF:001665">
    <property type="entry name" value="U3 small nucleolar RNA-associated protein 13"/>
    <property type="match status" value="1"/>
</dbReference>
<dbReference type="PANTHER" id="PTHR19854">
    <property type="entry name" value="TRANSDUCIN BETA-LIKE 3"/>
    <property type="match status" value="1"/>
</dbReference>
<dbReference type="GO" id="GO:0000480">
    <property type="term" value="P:endonucleolytic cleavage in 5'-ETS of tricistronic rRNA transcript (SSU-rRNA, 5.8S rRNA, LSU-rRNA)"/>
    <property type="evidence" value="ECO:0007669"/>
    <property type="project" value="TreeGrafter"/>
</dbReference>
<dbReference type="FunFam" id="2.130.10.10:FF:000794">
    <property type="entry name" value="Transducin family protein / WD-40 repeat family protein"/>
    <property type="match status" value="1"/>
</dbReference>
<evidence type="ECO:0000256" key="2">
    <source>
        <dbReference type="ARBA" id="ARBA00022574"/>
    </source>
</evidence>
<feature type="repeat" description="WD" evidence="5">
    <location>
        <begin position="441"/>
        <end position="476"/>
    </location>
</feature>
<gene>
    <name evidence="9" type="primary">LOC105038586</name>
</gene>
<dbReference type="PROSITE" id="PS00678">
    <property type="entry name" value="WD_REPEATS_1"/>
    <property type="match status" value="4"/>
</dbReference>
<comment type="subcellular location">
    <subcellularLocation>
        <location evidence="1">Nucleus</location>
        <location evidence="1">Nucleolus</location>
    </subcellularLocation>
</comment>
<dbReference type="PANTHER" id="PTHR19854:SF15">
    <property type="entry name" value="TRANSDUCIN BETA-LIKE PROTEIN 3"/>
    <property type="match status" value="1"/>
</dbReference>
<feature type="region of interest" description="Disordered" evidence="6">
    <location>
        <begin position="867"/>
        <end position="898"/>
    </location>
</feature>
<keyword evidence="3" id="KW-0677">Repeat</keyword>
<evidence type="ECO:0000256" key="3">
    <source>
        <dbReference type="ARBA" id="ARBA00022737"/>
    </source>
</evidence>
<keyword evidence="4" id="KW-0539">Nucleus</keyword>
<dbReference type="InterPro" id="IPR013934">
    <property type="entry name" value="Utp13_C"/>
</dbReference>
<feature type="repeat" description="WD" evidence="5">
    <location>
        <begin position="494"/>
        <end position="527"/>
    </location>
</feature>